<evidence type="ECO:0000256" key="1">
    <source>
        <dbReference type="ARBA" id="ARBA00008857"/>
    </source>
</evidence>
<dbReference type="InterPro" id="IPR002104">
    <property type="entry name" value="Integrase_catalytic"/>
</dbReference>
<dbReference type="GO" id="GO:0003677">
    <property type="term" value="F:DNA binding"/>
    <property type="evidence" value="ECO:0007669"/>
    <property type="project" value="UniProtKB-UniRule"/>
</dbReference>
<dbReference type="GO" id="GO:0006310">
    <property type="term" value="P:DNA recombination"/>
    <property type="evidence" value="ECO:0007669"/>
    <property type="project" value="UniProtKB-KW"/>
</dbReference>
<dbReference type="InterPro" id="IPR011010">
    <property type="entry name" value="DNA_brk_join_enz"/>
</dbReference>
<comment type="similarity">
    <text evidence="1">Belongs to the 'phage' integrase family.</text>
</comment>
<sequence length="285" mass="31247">MSKQRHTTADVAAFESWLSVFRRPQTVNNRVHYATRLETWATAHGCTPWTLDTTQISAWLTTVGKSPATRKNALDAIRAFYRWGQHAGRVTGDPTAGLPHIRVPRGLPRPTPDHVLRSAVARCTRPTDILMLLLGSLGGLRVGEMAILRGEDINDGTIRVTGKGGHIRHVPVHPILAEALQLVPSHGWLFPSDRNPSGHYLPNSIAQRINDLLEEGWSAHTLRHRFATHVYSASLDILALRDLLGHADVSTTMVYTRVAAAKLARDVAAISTLPAVADRIHALAS</sequence>
<dbReference type="PROSITE" id="PS51900">
    <property type="entry name" value="CB"/>
    <property type="match status" value="1"/>
</dbReference>
<feature type="domain" description="Core-binding (CB)" evidence="6">
    <location>
        <begin position="8"/>
        <end position="85"/>
    </location>
</feature>
<dbReference type="PANTHER" id="PTHR30349:SF41">
    <property type="entry name" value="INTEGRASE_RECOMBINASE PROTEIN MJ0367-RELATED"/>
    <property type="match status" value="1"/>
</dbReference>
<proteinExistence type="inferred from homology"/>
<dbReference type="PANTHER" id="PTHR30349">
    <property type="entry name" value="PHAGE INTEGRASE-RELATED"/>
    <property type="match status" value="1"/>
</dbReference>
<protein>
    <submittedName>
        <fullName evidence="7">Integrase</fullName>
    </submittedName>
</protein>
<comment type="caution">
    <text evidence="7">The sequence shown here is derived from an EMBL/GenBank/DDBJ whole genome shotgun (WGS) entry which is preliminary data.</text>
</comment>
<dbReference type="Gene3D" id="1.10.150.130">
    <property type="match status" value="1"/>
</dbReference>
<keyword evidence="3" id="KW-0233">DNA recombination</keyword>
<dbReference type="PROSITE" id="PS51898">
    <property type="entry name" value="TYR_RECOMBINASE"/>
    <property type="match status" value="1"/>
</dbReference>
<dbReference type="Proteomes" id="UP000567246">
    <property type="component" value="Unassembled WGS sequence"/>
</dbReference>
<gene>
    <name evidence="7" type="ORF">HDA33_001211</name>
</gene>
<evidence type="ECO:0000259" key="5">
    <source>
        <dbReference type="PROSITE" id="PS51898"/>
    </source>
</evidence>
<dbReference type="InterPro" id="IPR050090">
    <property type="entry name" value="Tyrosine_recombinase_XerCD"/>
</dbReference>
<evidence type="ECO:0000256" key="4">
    <source>
        <dbReference type="PROSITE-ProRule" id="PRU01248"/>
    </source>
</evidence>
<evidence type="ECO:0000256" key="3">
    <source>
        <dbReference type="ARBA" id="ARBA00023172"/>
    </source>
</evidence>
<dbReference type="EMBL" id="JACHMW010000001">
    <property type="protein sequence ID" value="MBB5848647.1"/>
    <property type="molecule type" value="Genomic_DNA"/>
</dbReference>
<feature type="domain" description="Tyr recombinase" evidence="5">
    <location>
        <begin position="102"/>
        <end position="269"/>
    </location>
</feature>
<dbReference type="InterPro" id="IPR044068">
    <property type="entry name" value="CB"/>
</dbReference>
<dbReference type="Gene3D" id="1.10.443.10">
    <property type="entry name" value="Intergrase catalytic core"/>
    <property type="match status" value="1"/>
</dbReference>
<dbReference type="AlphaFoldDB" id="A0A7W9JIR8"/>
<keyword evidence="2 4" id="KW-0238">DNA-binding</keyword>
<dbReference type="Pfam" id="PF00589">
    <property type="entry name" value="Phage_integrase"/>
    <property type="match status" value="1"/>
</dbReference>
<reference evidence="7 8" key="1">
    <citation type="submission" date="2020-08" db="EMBL/GenBank/DDBJ databases">
        <title>Sequencing the genomes of 1000 actinobacteria strains.</title>
        <authorList>
            <person name="Klenk H.-P."/>
        </authorList>
    </citation>
    <scope>NUCLEOTIDE SEQUENCE [LARGE SCALE GENOMIC DNA]</scope>
    <source>
        <strain evidence="7 8">DSM 17945</strain>
    </source>
</reference>
<dbReference type="GO" id="GO:0015074">
    <property type="term" value="P:DNA integration"/>
    <property type="evidence" value="ECO:0007669"/>
    <property type="project" value="InterPro"/>
</dbReference>
<organism evidence="7 8">
    <name type="scientific">Micrococcus endophyticus</name>
    <dbReference type="NCBI Taxonomy" id="455343"/>
    <lineage>
        <taxon>Bacteria</taxon>
        <taxon>Bacillati</taxon>
        <taxon>Actinomycetota</taxon>
        <taxon>Actinomycetes</taxon>
        <taxon>Micrococcales</taxon>
        <taxon>Micrococcaceae</taxon>
        <taxon>Micrococcus</taxon>
    </lineage>
</organism>
<name>A0A7W9JIR8_9MICC</name>
<accession>A0A7W9JIR8</accession>
<evidence type="ECO:0000256" key="2">
    <source>
        <dbReference type="ARBA" id="ARBA00023125"/>
    </source>
</evidence>
<evidence type="ECO:0000313" key="7">
    <source>
        <dbReference type="EMBL" id="MBB5848647.1"/>
    </source>
</evidence>
<evidence type="ECO:0000313" key="8">
    <source>
        <dbReference type="Proteomes" id="UP000567246"/>
    </source>
</evidence>
<dbReference type="RefSeq" id="WP_101963358.1">
    <property type="nucleotide sequence ID" value="NZ_BAABAG010000007.1"/>
</dbReference>
<evidence type="ECO:0000259" key="6">
    <source>
        <dbReference type="PROSITE" id="PS51900"/>
    </source>
</evidence>
<keyword evidence="8" id="KW-1185">Reference proteome</keyword>
<dbReference type="InterPro" id="IPR013762">
    <property type="entry name" value="Integrase-like_cat_sf"/>
</dbReference>
<dbReference type="InterPro" id="IPR010998">
    <property type="entry name" value="Integrase_recombinase_N"/>
</dbReference>
<dbReference type="SUPFAM" id="SSF56349">
    <property type="entry name" value="DNA breaking-rejoining enzymes"/>
    <property type="match status" value="1"/>
</dbReference>